<feature type="compositionally biased region" description="Low complexity" evidence="1">
    <location>
        <begin position="298"/>
        <end position="312"/>
    </location>
</feature>
<gene>
    <name evidence="2" type="ORF">OCU04_007801</name>
</gene>
<reference evidence="2" key="1">
    <citation type="submission" date="2022-11" db="EMBL/GenBank/DDBJ databases">
        <title>Genome Resource of Sclerotinia nivalis Strain SnTB1, a Plant Pathogen Isolated from American Ginseng.</title>
        <authorList>
            <person name="Fan S."/>
        </authorList>
    </citation>
    <scope>NUCLEOTIDE SEQUENCE</scope>
    <source>
        <strain evidence="2">SnTB1</strain>
    </source>
</reference>
<feature type="compositionally biased region" description="Acidic residues" evidence="1">
    <location>
        <begin position="202"/>
        <end position="223"/>
    </location>
</feature>
<dbReference type="EMBL" id="JAPEIS010000008">
    <property type="protein sequence ID" value="KAJ8063954.1"/>
    <property type="molecule type" value="Genomic_DNA"/>
</dbReference>
<evidence type="ECO:0000313" key="2">
    <source>
        <dbReference type="EMBL" id="KAJ8063954.1"/>
    </source>
</evidence>
<dbReference type="OrthoDB" id="3550035at2759"/>
<evidence type="ECO:0000256" key="1">
    <source>
        <dbReference type="SAM" id="MobiDB-lite"/>
    </source>
</evidence>
<comment type="caution">
    <text evidence="2">The sequence shown here is derived from an EMBL/GenBank/DDBJ whole genome shotgun (WGS) entry which is preliminary data.</text>
</comment>
<organism evidence="2 3">
    <name type="scientific">Sclerotinia nivalis</name>
    <dbReference type="NCBI Taxonomy" id="352851"/>
    <lineage>
        <taxon>Eukaryota</taxon>
        <taxon>Fungi</taxon>
        <taxon>Dikarya</taxon>
        <taxon>Ascomycota</taxon>
        <taxon>Pezizomycotina</taxon>
        <taxon>Leotiomycetes</taxon>
        <taxon>Helotiales</taxon>
        <taxon>Sclerotiniaceae</taxon>
        <taxon>Sclerotinia</taxon>
    </lineage>
</organism>
<dbReference type="AlphaFoldDB" id="A0A9X0AKF7"/>
<sequence length="345" mass="38365">MDESMIPLQNVDSVVNVASYNVIPHPTSLTIKQRQDISAAVLGKPEPHKYIYLHFKHSDSGISKQIIMHQYRNHRRHDWFNQDDIDKLNLFRIAAVTLKTGFDISKGERCWRFVTKAERKEWFPRLREFVEETEAREAREAVEEAAEEASNEGNANGEVMGDAVDEAVDEPMQESIQEPARRSVGETNSGNMEEEASRGEPESDDVAFNSEDEAPSDNPDESGNEFNTTQSRGPHVYRGRRPQLPHGFSRRQIAQGMNATWHTNGDTEFLSETLQNLNPISNNGSPNTDSPFIGSPITDSPSATAPSGASTPEAEGSNSTEASDVLSPALERFINNEGYGEGFLL</sequence>
<feature type="compositionally biased region" description="Polar residues" evidence="1">
    <location>
        <begin position="276"/>
        <end position="290"/>
    </location>
</feature>
<dbReference type="Proteomes" id="UP001152300">
    <property type="component" value="Unassembled WGS sequence"/>
</dbReference>
<protein>
    <submittedName>
        <fullName evidence="2">Uncharacterized protein</fullName>
    </submittedName>
</protein>
<accession>A0A9X0AKF7</accession>
<proteinExistence type="predicted"/>
<feature type="region of interest" description="Disordered" evidence="1">
    <location>
        <begin position="138"/>
        <end position="158"/>
    </location>
</feature>
<name>A0A9X0AKF7_9HELO</name>
<feature type="region of interest" description="Disordered" evidence="1">
    <location>
        <begin position="170"/>
        <end position="244"/>
    </location>
</feature>
<keyword evidence="3" id="KW-1185">Reference proteome</keyword>
<evidence type="ECO:0000313" key="3">
    <source>
        <dbReference type="Proteomes" id="UP001152300"/>
    </source>
</evidence>
<feature type="region of interest" description="Disordered" evidence="1">
    <location>
        <begin position="276"/>
        <end position="327"/>
    </location>
</feature>